<evidence type="ECO:0000313" key="8">
    <source>
        <dbReference type="Proteomes" id="UP000734854"/>
    </source>
</evidence>
<dbReference type="InterPro" id="IPR031100">
    <property type="entry name" value="LOG_fam"/>
</dbReference>
<evidence type="ECO:0000256" key="2">
    <source>
        <dbReference type="ARBA" id="ARBA00012205"/>
    </source>
</evidence>
<organism evidence="7 8">
    <name type="scientific">Zingiber officinale</name>
    <name type="common">Ginger</name>
    <name type="synonym">Amomum zingiber</name>
    <dbReference type="NCBI Taxonomy" id="94328"/>
    <lineage>
        <taxon>Eukaryota</taxon>
        <taxon>Viridiplantae</taxon>
        <taxon>Streptophyta</taxon>
        <taxon>Embryophyta</taxon>
        <taxon>Tracheophyta</taxon>
        <taxon>Spermatophyta</taxon>
        <taxon>Magnoliopsida</taxon>
        <taxon>Liliopsida</taxon>
        <taxon>Zingiberales</taxon>
        <taxon>Zingiberaceae</taxon>
        <taxon>Zingiber</taxon>
    </lineage>
</organism>
<comment type="catalytic activity">
    <reaction evidence="4">
        <text>N(6)-(dimethylallyl)adenosine 5'-phosphate + H2O = N(6)-dimethylallyladenine + D-ribose 5-phosphate</text>
        <dbReference type="Rhea" id="RHEA:48560"/>
        <dbReference type="ChEBI" id="CHEBI:15377"/>
        <dbReference type="ChEBI" id="CHEBI:17660"/>
        <dbReference type="ChEBI" id="CHEBI:57526"/>
        <dbReference type="ChEBI" id="CHEBI:78346"/>
        <dbReference type="EC" id="3.2.2.n1"/>
    </reaction>
</comment>
<comment type="similarity">
    <text evidence="1">Belongs to the LOG family.</text>
</comment>
<feature type="region of interest" description="Disordered" evidence="6">
    <location>
        <begin position="52"/>
        <end position="78"/>
    </location>
</feature>
<dbReference type="GO" id="GO:0005634">
    <property type="term" value="C:nucleus"/>
    <property type="evidence" value="ECO:0007669"/>
    <property type="project" value="TreeGrafter"/>
</dbReference>
<dbReference type="Gene3D" id="3.40.50.450">
    <property type="match status" value="1"/>
</dbReference>
<dbReference type="GO" id="GO:0009691">
    <property type="term" value="P:cytokinin biosynthetic process"/>
    <property type="evidence" value="ECO:0007669"/>
    <property type="project" value="UniProtKB-KW"/>
</dbReference>
<feature type="compositionally biased region" description="Gly residues" evidence="6">
    <location>
        <begin position="24"/>
        <end position="36"/>
    </location>
</feature>
<evidence type="ECO:0000256" key="5">
    <source>
        <dbReference type="ARBA" id="ARBA00049153"/>
    </source>
</evidence>
<evidence type="ECO:0000256" key="1">
    <source>
        <dbReference type="ARBA" id="ARBA00006763"/>
    </source>
</evidence>
<evidence type="ECO:0000256" key="6">
    <source>
        <dbReference type="SAM" id="MobiDB-lite"/>
    </source>
</evidence>
<dbReference type="Proteomes" id="UP000734854">
    <property type="component" value="Unassembled WGS sequence"/>
</dbReference>
<dbReference type="SUPFAM" id="SSF102405">
    <property type="entry name" value="MCP/YpsA-like"/>
    <property type="match status" value="1"/>
</dbReference>
<sequence>MEEGGEHKRQASKQLSAVDEESGGFDGNRGEQGGGAATLLQVQVQEGVRLLWQQPREEGNLPDRSDSARSRTGAEEDRLGPAASALFSLVVNMHPDGVGDDEWADNRDGRGGGGYGTLEELLEVITWAQLGIHDKPVGLLNVDGYYNSLLCFIDKAVDEGFIAPADRHIIVSAETTQELLYKLEVDSVFHYDPVDWISLSNQFNSGSCRCRIMSQCQAQYE</sequence>
<dbReference type="EMBL" id="JACMSC010000015">
    <property type="protein sequence ID" value="KAG6487920.1"/>
    <property type="molecule type" value="Genomic_DNA"/>
</dbReference>
<reference evidence="7 8" key="1">
    <citation type="submission" date="2020-08" db="EMBL/GenBank/DDBJ databases">
        <title>Plant Genome Project.</title>
        <authorList>
            <person name="Zhang R.-G."/>
        </authorList>
    </citation>
    <scope>NUCLEOTIDE SEQUENCE [LARGE SCALE GENOMIC DNA]</scope>
    <source>
        <tissue evidence="7">Rhizome</tissue>
    </source>
</reference>
<accession>A0A8J5FI83</accession>
<gene>
    <name evidence="7" type="ORF">ZIOFF_056658</name>
</gene>
<evidence type="ECO:0000256" key="4">
    <source>
        <dbReference type="ARBA" id="ARBA00047718"/>
    </source>
</evidence>
<dbReference type="GO" id="GO:0005829">
    <property type="term" value="C:cytosol"/>
    <property type="evidence" value="ECO:0007669"/>
    <property type="project" value="TreeGrafter"/>
</dbReference>
<name>A0A8J5FI83_ZINOF</name>
<dbReference type="AlphaFoldDB" id="A0A8J5FI83"/>
<dbReference type="PANTHER" id="PTHR31223:SF85">
    <property type="entry name" value="CYTOKININ RIBOSIDE 5'-MONOPHOSPHATE PHOSPHORIBOHYDROLASE LOGL5-RELATED"/>
    <property type="match status" value="1"/>
</dbReference>
<proteinExistence type="inferred from homology"/>
<feature type="compositionally biased region" description="Basic and acidic residues" evidence="6">
    <location>
        <begin position="55"/>
        <end position="78"/>
    </location>
</feature>
<dbReference type="EC" id="3.2.2.n1" evidence="2"/>
<comment type="caution">
    <text evidence="7">The sequence shown here is derived from an EMBL/GenBank/DDBJ whole genome shotgun (WGS) entry which is preliminary data.</text>
</comment>
<evidence type="ECO:0000313" key="7">
    <source>
        <dbReference type="EMBL" id="KAG6487920.1"/>
    </source>
</evidence>
<keyword evidence="8" id="KW-1185">Reference proteome</keyword>
<keyword evidence="3" id="KW-0203">Cytokinin biosynthesis</keyword>
<dbReference type="PANTHER" id="PTHR31223">
    <property type="entry name" value="LOG FAMILY PROTEIN YJL055W"/>
    <property type="match status" value="1"/>
</dbReference>
<comment type="catalytic activity">
    <reaction evidence="5">
        <text>9-ribosyl-trans-zeatin 5'-phosphate + H2O = trans-zeatin + D-ribose 5-phosphate</text>
        <dbReference type="Rhea" id="RHEA:48564"/>
        <dbReference type="ChEBI" id="CHEBI:15377"/>
        <dbReference type="ChEBI" id="CHEBI:16522"/>
        <dbReference type="ChEBI" id="CHEBI:78346"/>
        <dbReference type="ChEBI" id="CHEBI:87947"/>
        <dbReference type="EC" id="3.2.2.n1"/>
    </reaction>
</comment>
<dbReference type="Pfam" id="PF03641">
    <property type="entry name" value="Lysine_decarbox"/>
    <property type="match status" value="1"/>
</dbReference>
<feature type="region of interest" description="Disordered" evidence="6">
    <location>
        <begin position="1"/>
        <end position="39"/>
    </location>
</feature>
<protein>
    <recommendedName>
        <fullName evidence="2">cytokinin riboside 5'-monophosphate phosphoribohydrolase</fullName>
        <ecNumber evidence="2">3.2.2.n1</ecNumber>
    </recommendedName>
</protein>
<dbReference type="GO" id="GO:0016799">
    <property type="term" value="F:hydrolase activity, hydrolyzing N-glycosyl compounds"/>
    <property type="evidence" value="ECO:0007669"/>
    <property type="project" value="TreeGrafter"/>
</dbReference>
<evidence type="ECO:0000256" key="3">
    <source>
        <dbReference type="ARBA" id="ARBA00022712"/>
    </source>
</evidence>